<dbReference type="SUPFAM" id="SSF52172">
    <property type="entry name" value="CheY-like"/>
    <property type="match status" value="1"/>
</dbReference>
<keyword evidence="4" id="KW-1185">Reference proteome</keyword>
<dbReference type="PANTHER" id="PTHR44520:SF2">
    <property type="entry name" value="RESPONSE REGULATOR RCP1"/>
    <property type="match status" value="1"/>
</dbReference>
<dbReference type="PROSITE" id="PS50110">
    <property type="entry name" value="RESPONSE_REGULATORY"/>
    <property type="match status" value="1"/>
</dbReference>
<dbReference type="InterPro" id="IPR011006">
    <property type="entry name" value="CheY-like_superfamily"/>
</dbReference>
<dbReference type="Pfam" id="PF00072">
    <property type="entry name" value="Response_reg"/>
    <property type="match status" value="1"/>
</dbReference>
<dbReference type="Proteomes" id="UP001243403">
    <property type="component" value="Unassembled WGS sequence"/>
</dbReference>
<dbReference type="Gene3D" id="3.40.50.2300">
    <property type="match status" value="1"/>
</dbReference>
<proteinExistence type="predicted"/>
<name>A0ABT6VAR9_9FLAO</name>
<feature type="domain" description="Response regulatory" evidence="2">
    <location>
        <begin position="6"/>
        <end position="132"/>
    </location>
</feature>
<reference evidence="3 4" key="1">
    <citation type="submission" date="2023-04" db="EMBL/GenBank/DDBJ databases">
        <title>Two novel species of Flavobacterium.</title>
        <authorList>
            <person name="Liu Q."/>
            <person name="Xin Y.-H."/>
        </authorList>
    </citation>
    <scope>NUCLEOTIDE SEQUENCE [LARGE SCALE GENOMIC DNA]</scope>
    <source>
        <strain evidence="3 4">LB1P51</strain>
    </source>
</reference>
<dbReference type="RefSeq" id="WP_282717498.1">
    <property type="nucleotide sequence ID" value="NZ_JASCRZ010000004.1"/>
</dbReference>
<evidence type="ECO:0000313" key="3">
    <source>
        <dbReference type="EMBL" id="MDI5895334.1"/>
    </source>
</evidence>
<dbReference type="CDD" id="cd17546">
    <property type="entry name" value="REC_hyHK_CKI1_RcsC-like"/>
    <property type="match status" value="1"/>
</dbReference>
<protein>
    <submittedName>
        <fullName evidence="3">Response regulator</fullName>
    </submittedName>
</protein>
<feature type="modified residue" description="4-aspartylphosphate" evidence="1">
    <location>
        <position position="62"/>
    </location>
</feature>
<dbReference type="InterPro" id="IPR001789">
    <property type="entry name" value="Sig_transdc_resp-reg_receiver"/>
</dbReference>
<evidence type="ECO:0000256" key="1">
    <source>
        <dbReference type="PROSITE-ProRule" id="PRU00169"/>
    </source>
</evidence>
<accession>A0ABT6VAR9</accession>
<dbReference type="InterPro" id="IPR052893">
    <property type="entry name" value="TCS_response_regulator"/>
</dbReference>
<gene>
    <name evidence="3" type="ORF">QLS65_10560</name>
</gene>
<evidence type="ECO:0000313" key="4">
    <source>
        <dbReference type="Proteomes" id="UP001243403"/>
    </source>
</evidence>
<organism evidence="3 4">
    <name type="scientific">Flavobacterium algoritolerans</name>
    <dbReference type="NCBI Taxonomy" id="3041254"/>
    <lineage>
        <taxon>Bacteria</taxon>
        <taxon>Pseudomonadati</taxon>
        <taxon>Bacteroidota</taxon>
        <taxon>Flavobacteriia</taxon>
        <taxon>Flavobacteriales</taxon>
        <taxon>Flavobacteriaceae</taxon>
        <taxon>Flavobacterium</taxon>
    </lineage>
</organism>
<sequence>MRANYKVLIIDDNLIDQIVTKQLLRKKLGITEISTANNGKEGIQWLTNYNISAEESLIILLDIKMPEMDGFEFLLEYEMFSEELKKKTQIFMLSSTLDPNDIKRAKNSTCVKTLLSKPLPIKKFGEMIYPDAPL</sequence>
<evidence type="ECO:0000259" key="2">
    <source>
        <dbReference type="PROSITE" id="PS50110"/>
    </source>
</evidence>
<dbReference type="SMART" id="SM00448">
    <property type="entry name" value="REC"/>
    <property type="match status" value="1"/>
</dbReference>
<keyword evidence="1" id="KW-0597">Phosphoprotein</keyword>
<comment type="caution">
    <text evidence="3">The sequence shown here is derived from an EMBL/GenBank/DDBJ whole genome shotgun (WGS) entry which is preliminary data.</text>
</comment>
<dbReference type="EMBL" id="JASCRZ010000004">
    <property type="protein sequence ID" value="MDI5895334.1"/>
    <property type="molecule type" value="Genomic_DNA"/>
</dbReference>
<dbReference type="PANTHER" id="PTHR44520">
    <property type="entry name" value="RESPONSE REGULATOR RCP1-RELATED"/>
    <property type="match status" value="1"/>
</dbReference>